<keyword evidence="7" id="KW-0449">Lipoprotein</keyword>
<keyword evidence="5" id="KW-0472">Membrane</keyword>
<dbReference type="PANTHER" id="PTHR35789">
    <property type="entry name" value="SPORE GERMINATION PROTEIN B3"/>
    <property type="match status" value="1"/>
</dbReference>
<keyword evidence="4" id="KW-0732">Signal</keyword>
<reference evidence="11" key="1">
    <citation type="journal article" date="2019" name="Int. J. Syst. Evol. Microbiol.">
        <title>The Global Catalogue of Microorganisms (GCM) 10K type strain sequencing project: providing services to taxonomists for standard genome sequencing and annotation.</title>
        <authorList>
            <consortium name="The Broad Institute Genomics Platform"/>
            <consortium name="The Broad Institute Genome Sequencing Center for Infectious Disease"/>
            <person name="Wu L."/>
            <person name="Ma J."/>
        </authorList>
    </citation>
    <scope>NUCLEOTIDE SEQUENCE [LARGE SCALE GENOMIC DNA]</scope>
    <source>
        <strain evidence="11">KACC 11904</strain>
    </source>
</reference>
<proteinExistence type="inferred from homology"/>
<dbReference type="InterPro" id="IPR038501">
    <property type="entry name" value="Spore_GerAC_C_sf"/>
</dbReference>
<sequence>MKPFLCIVLLLTMCLTSGCWDRKEINDLAFISGAAGDIADDGDLIVSFQIAIPVDASKSGGGGQQKKFFMISAKGKNVTEILQILQKKTSRMLFTAHRSVVFISERLAKHGIEEVLDIFTHDPRNRLRTYIMVVKGAEARDILQAQYPFEQVSIEAVKEMEILGSESGVTLRDFFLAAASEGISPIMGVIELEDPSQALHGNNKFKLAGTAIFKDYKLTGILNDKETTGYLWVKNGMKFCRVSAELEEKGGNVGVLFTHIKGSIKPDFSGDQVRLKLQLQGQGSLIENNTTLDIRQKANLKLVEKAIEKSLKQQVKEAVFKVQEQYQTDSFGFGQAIYRHNPKAWKKLKASWDKTYPEVDVSIDVKLTISESGMSGPPLQLGEKEIVK</sequence>
<evidence type="ECO:0000313" key="10">
    <source>
        <dbReference type="EMBL" id="MFC5448981.1"/>
    </source>
</evidence>
<name>A0ABW0K8X5_9BACL</name>
<evidence type="ECO:0000256" key="2">
    <source>
        <dbReference type="ARBA" id="ARBA00007886"/>
    </source>
</evidence>
<keyword evidence="3" id="KW-0309">Germination</keyword>
<feature type="domain" description="Spore germination protein N-terminal" evidence="9">
    <location>
        <begin position="21"/>
        <end position="191"/>
    </location>
</feature>
<dbReference type="InterPro" id="IPR057336">
    <property type="entry name" value="GerAC_N"/>
</dbReference>
<dbReference type="Gene3D" id="6.20.190.10">
    <property type="entry name" value="Nutrient germinant receptor protein C, domain 1"/>
    <property type="match status" value="1"/>
</dbReference>
<evidence type="ECO:0000256" key="7">
    <source>
        <dbReference type="ARBA" id="ARBA00023288"/>
    </source>
</evidence>
<dbReference type="NCBIfam" id="TIGR02887">
    <property type="entry name" value="spore_ger_x_C"/>
    <property type="match status" value="1"/>
</dbReference>
<accession>A0ABW0K8X5</accession>
<dbReference type="RefSeq" id="WP_270884156.1">
    <property type="nucleotide sequence ID" value="NZ_JAQFVF010000063.1"/>
</dbReference>
<evidence type="ECO:0000256" key="3">
    <source>
        <dbReference type="ARBA" id="ARBA00022544"/>
    </source>
</evidence>
<evidence type="ECO:0000259" key="9">
    <source>
        <dbReference type="Pfam" id="PF25198"/>
    </source>
</evidence>
<dbReference type="Pfam" id="PF25198">
    <property type="entry name" value="Spore_GerAC_N"/>
    <property type="match status" value="1"/>
</dbReference>
<comment type="caution">
    <text evidence="10">The sequence shown here is derived from an EMBL/GenBank/DDBJ whole genome shotgun (WGS) entry which is preliminary data.</text>
</comment>
<dbReference type="EMBL" id="JBHSMJ010000014">
    <property type="protein sequence ID" value="MFC5448981.1"/>
    <property type="molecule type" value="Genomic_DNA"/>
</dbReference>
<dbReference type="PANTHER" id="PTHR35789:SF1">
    <property type="entry name" value="SPORE GERMINATION PROTEIN B3"/>
    <property type="match status" value="1"/>
</dbReference>
<organism evidence="10 11">
    <name type="scientific">Paenibacillus aestuarii</name>
    <dbReference type="NCBI Taxonomy" id="516965"/>
    <lineage>
        <taxon>Bacteria</taxon>
        <taxon>Bacillati</taxon>
        <taxon>Bacillota</taxon>
        <taxon>Bacilli</taxon>
        <taxon>Bacillales</taxon>
        <taxon>Paenibacillaceae</taxon>
        <taxon>Paenibacillus</taxon>
    </lineage>
</organism>
<dbReference type="Gene3D" id="3.30.300.210">
    <property type="entry name" value="Nutrient germinant receptor protein C, domain 3"/>
    <property type="match status" value="1"/>
</dbReference>
<keyword evidence="11" id="KW-1185">Reference proteome</keyword>
<keyword evidence="6" id="KW-0564">Palmitate</keyword>
<evidence type="ECO:0000256" key="4">
    <source>
        <dbReference type="ARBA" id="ARBA00022729"/>
    </source>
</evidence>
<evidence type="ECO:0000256" key="5">
    <source>
        <dbReference type="ARBA" id="ARBA00023136"/>
    </source>
</evidence>
<comment type="subcellular location">
    <subcellularLocation>
        <location evidence="1">Membrane</location>
        <topology evidence="1">Lipid-anchor</topology>
    </subcellularLocation>
</comment>
<evidence type="ECO:0000256" key="1">
    <source>
        <dbReference type="ARBA" id="ARBA00004635"/>
    </source>
</evidence>
<dbReference type="InterPro" id="IPR008844">
    <property type="entry name" value="Spore_GerAC-like"/>
</dbReference>
<feature type="domain" description="Spore germination GerAC-like C-terminal" evidence="8">
    <location>
        <begin position="209"/>
        <end position="373"/>
    </location>
</feature>
<dbReference type="Pfam" id="PF05504">
    <property type="entry name" value="Spore_GerAC"/>
    <property type="match status" value="1"/>
</dbReference>
<dbReference type="PROSITE" id="PS51257">
    <property type="entry name" value="PROKAR_LIPOPROTEIN"/>
    <property type="match status" value="1"/>
</dbReference>
<comment type="similarity">
    <text evidence="2">Belongs to the GerABKC lipoprotein family.</text>
</comment>
<evidence type="ECO:0000259" key="8">
    <source>
        <dbReference type="Pfam" id="PF05504"/>
    </source>
</evidence>
<evidence type="ECO:0000256" key="6">
    <source>
        <dbReference type="ARBA" id="ARBA00023139"/>
    </source>
</evidence>
<protein>
    <submittedName>
        <fullName evidence="10">Ger(X)C family spore germination protein</fullName>
    </submittedName>
</protein>
<dbReference type="Proteomes" id="UP001596044">
    <property type="component" value="Unassembled WGS sequence"/>
</dbReference>
<gene>
    <name evidence="10" type="ORF">ACFPOG_11940</name>
</gene>
<dbReference type="InterPro" id="IPR046953">
    <property type="entry name" value="Spore_GerAC-like_C"/>
</dbReference>
<evidence type="ECO:0000313" key="11">
    <source>
        <dbReference type="Proteomes" id="UP001596044"/>
    </source>
</evidence>